<sequence>MIDFRPVGYVIGLLVTGLGIAMLVPMALDLAMGDGNGHAFLEAALFSTLIGGLTALACRNAGVGTMTMRQAFLLTFFVWVVLPLFGALPFLIGAPDVGFTDAYFEAVSGITTTGSSVFPGLDDLPAGVNLWRGMLNWFGGLGIAFIAMIFLPHLRLGGMQFFRAQGFDTLGKTLPRAVDIARGLLAVYVGLTIACGLSYSALGMSVLDSVVNAMATIATGGFSATDASFGKYAGPAEYAGALFMVLGSLPYIRFMQLATGSARPMLRDVQVRAYLLWIAIAVAVVTVYRLFTSDLPVEAVFRGTLFNLISVFSGTGFGSDSISNWGPFAVVVAACVGMIGGCSSSSSGALSVFRVQVTLAAIRSRIRLLHSPHRIEPVRYDGRTVGEEVLSPIILHVTSYIFLIGLLSVMLAFEGIDLQSAFFAIWTSIGNIGYGFGDMLARTGTFVDFPAAAKWVLIATMIMGRLGLLAFLILILPQFWRA</sequence>
<evidence type="ECO:0000313" key="14">
    <source>
        <dbReference type="Proteomes" id="UP000238338"/>
    </source>
</evidence>
<keyword evidence="8 10" id="KW-0406">Ion transport</keyword>
<evidence type="ECO:0000256" key="12">
    <source>
        <dbReference type="SAM" id="Phobius"/>
    </source>
</evidence>
<evidence type="ECO:0000256" key="5">
    <source>
        <dbReference type="ARBA" id="ARBA00022692"/>
    </source>
</evidence>
<keyword evidence="2 10" id="KW-0813">Transport</keyword>
<feature type="transmembrane region" description="Helical" evidence="12">
    <location>
        <begin position="273"/>
        <end position="291"/>
    </location>
</feature>
<keyword evidence="11" id="KW-0479">Metal-binding</keyword>
<evidence type="ECO:0000256" key="8">
    <source>
        <dbReference type="ARBA" id="ARBA00023065"/>
    </source>
</evidence>
<feature type="transmembrane region" description="Helical" evidence="12">
    <location>
        <begin position="456"/>
        <end position="476"/>
    </location>
</feature>
<feature type="transmembrane region" description="Helical" evidence="12">
    <location>
        <begin position="232"/>
        <end position="252"/>
    </location>
</feature>
<name>A0A2S8SDQ7_9RHOB</name>
<keyword evidence="14" id="KW-1185">Reference proteome</keyword>
<keyword evidence="10" id="KW-0997">Cell inner membrane</keyword>
<dbReference type="PANTHER" id="PTHR32024:SF3">
    <property type="entry name" value="TRK SYSTEM POTASSIUM UPTAKE PROTEIN"/>
    <property type="match status" value="1"/>
</dbReference>
<comment type="function">
    <text evidence="10">Low-affinity potassium transport system. Interacts with Trk system potassium uptake protein TrkA.</text>
</comment>
<feature type="transmembrane region" description="Helical" evidence="12">
    <location>
        <begin position="71"/>
        <end position="92"/>
    </location>
</feature>
<feature type="binding site" evidence="11">
    <location>
        <position position="431"/>
    </location>
    <ligand>
        <name>K(+)</name>
        <dbReference type="ChEBI" id="CHEBI:29103"/>
    </ligand>
</feature>
<keyword evidence="5 12" id="KW-0812">Transmembrane</keyword>
<evidence type="ECO:0000256" key="2">
    <source>
        <dbReference type="ARBA" id="ARBA00022448"/>
    </source>
</evidence>
<evidence type="ECO:0000256" key="9">
    <source>
        <dbReference type="ARBA" id="ARBA00023136"/>
    </source>
</evidence>
<accession>A0A2S8SDQ7</accession>
<keyword evidence="9 10" id="KW-0472">Membrane</keyword>
<evidence type="ECO:0000256" key="1">
    <source>
        <dbReference type="ARBA" id="ARBA00004651"/>
    </source>
</evidence>
<dbReference type="PIRSF" id="PIRSF006247">
    <property type="entry name" value="TrkH"/>
    <property type="match status" value="1"/>
</dbReference>
<dbReference type="EMBL" id="PVEP01000001">
    <property type="protein sequence ID" value="PQV58981.1"/>
    <property type="molecule type" value="Genomic_DNA"/>
</dbReference>
<feature type="binding site" evidence="11">
    <location>
        <position position="220"/>
    </location>
    <ligand>
        <name>K(+)</name>
        <dbReference type="ChEBI" id="CHEBI:29103"/>
    </ligand>
</feature>
<feature type="binding site" evidence="11">
    <location>
        <position position="113"/>
    </location>
    <ligand>
        <name>K(+)</name>
        <dbReference type="ChEBI" id="CHEBI:29103"/>
    </ligand>
</feature>
<dbReference type="InterPro" id="IPR004772">
    <property type="entry name" value="TrkH"/>
</dbReference>
<dbReference type="PANTHER" id="PTHR32024">
    <property type="entry name" value="TRK SYSTEM POTASSIUM UPTAKE PROTEIN TRKG-RELATED"/>
    <property type="match status" value="1"/>
</dbReference>
<evidence type="ECO:0000313" key="13">
    <source>
        <dbReference type="EMBL" id="PQV58981.1"/>
    </source>
</evidence>
<evidence type="ECO:0000256" key="3">
    <source>
        <dbReference type="ARBA" id="ARBA00022475"/>
    </source>
</evidence>
<protein>
    <recommendedName>
        <fullName evidence="10">Trk system potassium uptake protein</fullName>
    </recommendedName>
</protein>
<dbReference type="Pfam" id="PF02386">
    <property type="entry name" value="TrkH"/>
    <property type="match status" value="1"/>
</dbReference>
<feature type="transmembrane region" description="Helical" evidence="12">
    <location>
        <begin position="393"/>
        <end position="413"/>
    </location>
</feature>
<dbReference type="RefSeq" id="WP_105513196.1">
    <property type="nucleotide sequence ID" value="NZ_PVEP01000001.1"/>
</dbReference>
<dbReference type="GO" id="GO:0005886">
    <property type="term" value="C:plasma membrane"/>
    <property type="evidence" value="ECO:0007669"/>
    <property type="project" value="UniProtKB-SubCell"/>
</dbReference>
<feature type="transmembrane region" description="Helical" evidence="12">
    <location>
        <begin position="420"/>
        <end position="436"/>
    </location>
</feature>
<dbReference type="AlphaFoldDB" id="A0A2S8SDQ7"/>
<gene>
    <name evidence="13" type="ORF">LX70_00801</name>
</gene>
<keyword evidence="4 10" id="KW-0633">Potassium transport</keyword>
<proteinExistence type="inferred from homology"/>
<comment type="caution">
    <text evidence="13">The sequence shown here is derived from an EMBL/GenBank/DDBJ whole genome shotgun (WGS) entry which is preliminary data.</text>
</comment>
<comment type="similarity">
    <text evidence="10">Belongs to the TrkH potassium transport family.</text>
</comment>
<keyword evidence="7 12" id="KW-1133">Transmembrane helix</keyword>
<feature type="transmembrane region" description="Helical" evidence="12">
    <location>
        <begin position="40"/>
        <end position="59"/>
    </location>
</feature>
<feature type="binding site" evidence="11">
    <location>
        <position position="315"/>
    </location>
    <ligand>
        <name>K(+)</name>
        <dbReference type="ChEBI" id="CHEBI:29103"/>
    </ligand>
</feature>
<evidence type="ECO:0000256" key="4">
    <source>
        <dbReference type="ARBA" id="ARBA00022538"/>
    </source>
</evidence>
<comment type="subcellular location">
    <subcellularLocation>
        <location evidence="10">Cell inner membrane</location>
        <topology evidence="10">Multi-pass membrane protein</topology>
    </subcellularLocation>
    <subcellularLocation>
        <location evidence="1">Cell membrane</location>
        <topology evidence="1">Multi-pass membrane protein</topology>
    </subcellularLocation>
</comment>
<evidence type="ECO:0000256" key="7">
    <source>
        <dbReference type="ARBA" id="ARBA00022989"/>
    </source>
</evidence>
<feature type="transmembrane region" description="Helical" evidence="12">
    <location>
        <begin position="7"/>
        <end position="28"/>
    </location>
</feature>
<feature type="transmembrane region" description="Helical" evidence="12">
    <location>
        <begin position="134"/>
        <end position="154"/>
    </location>
</feature>
<dbReference type="OrthoDB" id="9810952at2"/>
<dbReference type="Proteomes" id="UP000238338">
    <property type="component" value="Unassembled WGS sequence"/>
</dbReference>
<evidence type="ECO:0000256" key="6">
    <source>
        <dbReference type="ARBA" id="ARBA00022958"/>
    </source>
</evidence>
<evidence type="ECO:0000256" key="11">
    <source>
        <dbReference type="PIRSR" id="PIRSR006247-1"/>
    </source>
</evidence>
<dbReference type="GO" id="GO:0015379">
    <property type="term" value="F:potassium:chloride symporter activity"/>
    <property type="evidence" value="ECO:0007669"/>
    <property type="project" value="InterPro"/>
</dbReference>
<dbReference type="GO" id="GO:0046872">
    <property type="term" value="F:metal ion binding"/>
    <property type="evidence" value="ECO:0007669"/>
    <property type="project" value="UniProtKB-KW"/>
</dbReference>
<evidence type="ECO:0000256" key="10">
    <source>
        <dbReference type="PIRNR" id="PIRNR006247"/>
    </source>
</evidence>
<keyword evidence="6 10" id="KW-0630">Potassium</keyword>
<dbReference type="InterPro" id="IPR003445">
    <property type="entry name" value="Cat_transpt"/>
</dbReference>
<feature type="transmembrane region" description="Helical" evidence="12">
    <location>
        <begin position="180"/>
        <end position="202"/>
    </location>
</feature>
<reference evidence="13 14" key="1">
    <citation type="submission" date="2018-02" db="EMBL/GenBank/DDBJ databases">
        <title>Genomic Encyclopedia of Archaeal and Bacterial Type Strains, Phase II (KMG-II): from individual species to whole genera.</title>
        <authorList>
            <person name="Goeker M."/>
        </authorList>
    </citation>
    <scope>NUCLEOTIDE SEQUENCE [LARGE SCALE GENOMIC DNA]</scope>
    <source>
        <strain evidence="13 14">DSM 18921</strain>
    </source>
</reference>
<keyword evidence="3 10" id="KW-1003">Cell membrane</keyword>
<feature type="binding site" evidence="11">
    <location>
        <position position="112"/>
    </location>
    <ligand>
        <name>K(+)</name>
        <dbReference type="ChEBI" id="CHEBI:29103"/>
    </ligand>
</feature>
<organism evidence="13 14">
    <name type="scientific">Albidovulum denitrificans</name>
    <dbReference type="NCBI Taxonomy" id="404881"/>
    <lineage>
        <taxon>Bacteria</taxon>
        <taxon>Pseudomonadati</taxon>
        <taxon>Pseudomonadota</taxon>
        <taxon>Alphaproteobacteria</taxon>
        <taxon>Rhodobacterales</taxon>
        <taxon>Paracoccaceae</taxon>
        <taxon>Albidovulum</taxon>
    </lineage>
</organism>